<protein>
    <submittedName>
        <fullName evidence="1">MMS1_N domain-containing protein</fullName>
    </submittedName>
</protein>
<proteinExistence type="predicted"/>
<dbReference type="WBParaSite" id="MCU_012219-RA">
    <property type="protein sequence ID" value="MCU_012219-RA"/>
    <property type="gene ID" value="MCU_012219"/>
</dbReference>
<organism evidence="1">
    <name type="scientific">Mesocestoides corti</name>
    <name type="common">Flatworm</name>
    <dbReference type="NCBI Taxonomy" id="53468"/>
    <lineage>
        <taxon>Eukaryota</taxon>
        <taxon>Metazoa</taxon>
        <taxon>Spiralia</taxon>
        <taxon>Lophotrochozoa</taxon>
        <taxon>Platyhelminthes</taxon>
        <taxon>Cestoda</taxon>
        <taxon>Eucestoda</taxon>
        <taxon>Cyclophyllidea</taxon>
        <taxon>Mesocestoididae</taxon>
        <taxon>Mesocestoides</taxon>
    </lineage>
</organism>
<evidence type="ECO:0000313" key="1">
    <source>
        <dbReference type="WBParaSite" id="MCU_012219-RA"/>
    </source>
</evidence>
<name>A0A5K3FWX8_MESCO</name>
<dbReference type="AlphaFoldDB" id="A0A5K3FWX8"/>
<accession>A0A5K3FWX8</accession>
<reference evidence="1" key="1">
    <citation type="submission" date="2019-11" db="UniProtKB">
        <authorList>
            <consortium name="WormBaseParasite"/>
        </authorList>
    </citation>
    <scope>IDENTIFICATION</scope>
</reference>
<sequence>MTGVHKHEYEQGGTTCDHGGCLAIAAHCQHLITPDDPFDVSGLCSNLHELHCADVHRDGILHFVTVRSHLITHIRQFELSDVNVLEGALELQVVTSVFHSGDSGGGFWRVADSAIMHSTSIPHKVELPAPSNVHLLPCGVLIATTAFLKLHWDATCVRTQGERITLRT</sequence>